<sequence>MTDPRGHFAETETTAAGTPRAGAGWGWILAYGVLSVVLGIMAFVSPFSATYAATLVIGAFLIAAGIVSIVSGFAGKGHEGRGYAIGFGLVSLVIGLIMAFEPATGAISLTLLIAVWLGVRGALEIGLGARFRRGKGLMIALGVVNIVLAVIVLATLPWSALTLPGYVLGISFLFGGVTSVASALAHKKGTPAFSVTA</sequence>
<feature type="transmembrane region" description="Helical" evidence="1">
    <location>
        <begin position="50"/>
        <end position="70"/>
    </location>
</feature>
<accession>A0A2W4YW75</accession>
<reference evidence="2 3" key="1">
    <citation type="submission" date="2017-08" db="EMBL/GenBank/DDBJ databases">
        <title>Infants hospitalized years apart are colonized by the same room-sourced microbial strains.</title>
        <authorList>
            <person name="Brooks B."/>
            <person name="Olm M.R."/>
            <person name="Firek B.A."/>
            <person name="Baker R."/>
            <person name="Thomas B.C."/>
            <person name="Morowitz M.J."/>
            <person name="Banfield J.F."/>
        </authorList>
    </citation>
    <scope>NUCLEOTIDE SEQUENCE [LARGE SCALE GENOMIC DNA]</scope>
    <source>
        <strain evidence="2">S2_018_000_R3_119</strain>
    </source>
</reference>
<dbReference type="GO" id="GO:0005886">
    <property type="term" value="C:plasma membrane"/>
    <property type="evidence" value="ECO:0007669"/>
    <property type="project" value="TreeGrafter"/>
</dbReference>
<evidence type="ECO:0000256" key="1">
    <source>
        <dbReference type="SAM" id="Phobius"/>
    </source>
</evidence>
<dbReference type="InterPro" id="IPR005325">
    <property type="entry name" value="DUF308_memb"/>
</dbReference>
<feature type="transmembrane region" description="Helical" evidence="1">
    <location>
        <begin position="82"/>
        <end position="100"/>
    </location>
</feature>
<dbReference type="PANTHER" id="PTHR34989:SF1">
    <property type="entry name" value="PROTEIN HDED"/>
    <property type="match status" value="1"/>
</dbReference>
<feature type="transmembrane region" description="Helical" evidence="1">
    <location>
        <begin position="106"/>
        <end position="127"/>
    </location>
</feature>
<feature type="transmembrane region" description="Helical" evidence="1">
    <location>
        <begin position="139"/>
        <end position="160"/>
    </location>
</feature>
<dbReference type="AlphaFoldDB" id="A0A2W4YW75"/>
<organism evidence="2 3">
    <name type="scientific">Sphingomonas taxi</name>
    <dbReference type="NCBI Taxonomy" id="1549858"/>
    <lineage>
        <taxon>Bacteria</taxon>
        <taxon>Pseudomonadati</taxon>
        <taxon>Pseudomonadota</taxon>
        <taxon>Alphaproteobacteria</taxon>
        <taxon>Sphingomonadales</taxon>
        <taxon>Sphingomonadaceae</taxon>
        <taxon>Sphingomonas</taxon>
    </lineage>
</organism>
<evidence type="ECO:0000313" key="2">
    <source>
        <dbReference type="EMBL" id="PZO74330.1"/>
    </source>
</evidence>
<name>A0A2W4YW75_9SPHN</name>
<dbReference type="EMBL" id="QFMX01000006">
    <property type="protein sequence ID" value="PZO74330.1"/>
    <property type="molecule type" value="Genomic_DNA"/>
</dbReference>
<dbReference type="PANTHER" id="PTHR34989">
    <property type="entry name" value="PROTEIN HDED"/>
    <property type="match status" value="1"/>
</dbReference>
<protein>
    <recommendedName>
        <fullName evidence="4">HdeD family acid-resistance protein</fullName>
    </recommendedName>
</protein>
<proteinExistence type="predicted"/>
<keyword evidence="1" id="KW-0812">Transmembrane</keyword>
<dbReference type="InterPro" id="IPR052712">
    <property type="entry name" value="Acid_resist_chaperone_HdeD"/>
</dbReference>
<gene>
    <name evidence="2" type="ORF">DI640_08215</name>
</gene>
<feature type="transmembrane region" description="Helical" evidence="1">
    <location>
        <begin position="166"/>
        <end position="185"/>
    </location>
</feature>
<keyword evidence="1" id="KW-1133">Transmembrane helix</keyword>
<keyword evidence="1" id="KW-0472">Membrane</keyword>
<dbReference type="Proteomes" id="UP000249555">
    <property type="component" value="Unassembled WGS sequence"/>
</dbReference>
<evidence type="ECO:0000313" key="3">
    <source>
        <dbReference type="Proteomes" id="UP000249555"/>
    </source>
</evidence>
<evidence type="ECO:0008006" key="4">
    <source>
        <dbReference type="Google" id="ProtNLM"/>
    </source>
</evidence>
<comment type="caution">
    <text evidence="2">The sequence shown here is derived from an EMBL/GenBank/DDBJ whole genome shotgun (WGS) entry which is preliminary data.</text>
</comment>
<dbReference type="Pfam" id="PF03729">
    <property type="entry name" value="DUF308"/>
    <property type="match status" value="2"/>
</dbReference>
<feature type="transmembrane region" description="Helical" evidence="1">
    <location>
        <begin position="25"/>
        <end position="44"/>
    </location>
</feature>